<comment type="caution">
    <text evidence="3">The sequence shown here is derived from an EMBL/GenBank/DDBJ whole genome shotgun (WGS) entry which is preliminary data.</text>
</comment>
<feature type="transmembrane region" description="Helical" evidence="2">
    <location>
        <begin position="42"/>
        <end position="64"/>
    </location>
</feature>
<evidence type="ECO:0000313" key="4">
    <source>
        <dbReference type="Proteomes" id="UP000645217"/>
    </source>
</evidence>
<keyword evidence="2" id="KW-0812">Transmembrane</keyword>
<protein>
    <submittedName>
        <fullName evidence="3">Uncharacterized protein</fullName>
    </submittedName>
</protein>
<gene>
    <name evidence="3" type="ORF">GCM10007964_42230</name>
</gene>
<feature type="region of interest" description="Disordered" evidence="1">
    <location>
        <begin position="69"/>
        <end position="165"/>
    </location>
</feature>
<organism evidence="3 4">
    <name type="scientific">Sphaerisporangium melleum</name>
    <dbReference type="NCBI Taxonomy" id="321316"/>
    <lineage>
        <taxon>Bacteria</taxon>
        <taxon>Bacillati</taxon>
        <taxon>Actinomycetota</taxon>
        <taxon>Actinomycetes</taxon>
        <taxon>Streptosporangiales</taxon>
        <taxon>Streptosporangiaceae</taxon>
        <taxon>Sphaerisporangium</taxon>
    </lineage>
</organism>
<dbReference type="Proteomes" id="UP000645217">
    <property type="component" value="Unassembled WGS sequence"/>
</dbReference>
<dbReference type="EMBL" id="BMNT01000023">
    <property type="protein sequence ID" value="GGK95418.1"/>
    <property type="molecule type" value="Genomic_DNA"/>
</dbReference>
<keyword evidence="2" id="KW-1133">Transmembrane helix</keyword>
<reference evidence="3" key="1">
    <citation type="journal article" date="2014" name="Int. J. Syst. Evol. Microbiol.">
        <title>Complete genome sequence of Corynebacterium casei LMG S-19264T (=DSM 44701T), isolated from a smear-ripened cheese.</title>
        <authorList>
            <consortium name="US DOE Joint Genome Institute (JGI-PGF)"/>
            <person name="Walter F."/>
            <person name="Albersmeier A."/>
            <person name="Kalinowski J."/>
            <person name="Ruckert C."/>
        </authorList>
    </citation>
    <scope>NUCLEOTIDE SEQUENCE</scope>
    <source>
        <strain evidence="3">JCM 13064</strain>
    </source>
</reference>
<evidence type="ECO:0000256" key="2">
    <source>
        <dbReference type="SAM" id="Phobius"/>
    </source>
</evidence>
<proteinExistence type="predicted"/>
<keyword evidence="2" id="KW-0472">Membrane</keyword>
<dbReference type="AlphaFoldDB" id="A0A917R8G4"/>
<evidence type="ECO:0000313" key="3">
    <source>
        <dbReference type="EMBL" id="GGK95418.1"/>
    </source>
</evidence>
<keyword evidence="4" id="KW-1185">Reference proteome</keyword>
<dbReference type="RefSeq" id="WP_189164760.1">
    <property type="nucleotide sequence ID" value="NZ_BMNT01000023.1"/>
</dbReference>
<accession>A0A917R8G4</accession>
<reference evidence="3" key="2">
    <citation type="submission" date="2020-09" db="EMBL/GenBank/DDBJ databases">
        <authorList>
            <person name="Sun Q."/>
            <person name="Ohkuma M."/>
        </authorList>
    </citation>
    <scope>NUCLEOTIDE SEQUENCE</scope>
    <source>
        <strain evidence="3">JCM 13064</strain>
    </source>
</reference>
<evidence type="ECO:0000256" key="1">
    <source>
        <dbReference type="SAM" id="MobiDB-lite"/>
    </source>
</evidence>
<sequence length="274" mass="30803">MNAPTPTPSSSLHLIPTEPVVTVTGPALIDAQPYDPSLTDQLQGWGTVGAVVAALLIALIGWWVDARRREKGRSEGEEQRKADRQYAEDQRAQDRAEAERQRAEDRAHAGQQRAADREEAQKQRAEDQAEAERQRTADRADADRRLQEERQAADERLQRQLDEQRERERTHFLIAQIQEAGDLYAQTVGSQDTDRQAIARQRLLTRLPAIPGRYASLLKRKMGVPHDNAASFTGSLRMQALNINEVAKIDPHMIYDELAENIAELLGHTQPPSS</sequence>
<name>A0A917R8G4_9ACTN</name>